<dbReference type="Proteomes" id="UP000218231">
    <property type="component" value="Unassembled WGS sequence"/>
</dbReference>
<name>A0A2A2K3R0_9BILA</name>
<sequence length="120" mass="12716">MLDLAHRRRQRLVGEAVLAPLVGVRRGQLLAAPVQAEQRQGHGPESPWQWRAGWRSPYACQPGAEAGDQQDGEPGMGQSAAGGVFHELRVDQVGQVVDRGQPADGADQLGGCHPQAAPGQ</sequence>
<feature type="region of interest" description="Disordered" evidence="1">
    <location>
        <begin position="59"/>
        <end position="120"/>
    </location>
</feature>
<dbReference type="AlphaFoldDB" id="A0A2A2K3R0"/>
<gene>
    <name evidence="2" type="ORF">WR25_00540</name>
</gene>
<evidence type="ECO:0000313" key="3">
    <source>
        <dbReference type="Proteomes" id="UP000218231"/>
    </source>
</evidence>
<reference evidence="2 3" key="1">
    <citation type="journal article" date="2017" name="Curr. Biol.">
        <title>Genome architecture and evolution of a unichromosomal asexual nematode.</title>
        <authorList>
            <person name="Fradin H."/>
            <person name="Zegar C."/>
            <person name="Gutwein M."/>
            <person name="Lucas J."/>
            <person name="Kovtun M."/>
            <person name="Corcoran D."/>
            <person name="Baugh L.R."/>
            <person name="Kiontke K."/>
            <person name="Gunsalus K."/>
            <person name="Fitch D.H."/>
            <person name="Piano F."/>
        </authorList>
    </citation>
    <scope>NUCLEOTIDE SEQUENCE [LARGE SCALE GENOMIC DNA]</scope>
    <source>
        <strain evidence="2">PF1309</strain>
    </source>
</reference>
<comment type="caution">
    <text evidence="2">The sequence shown here is derived from an EMBL/GenBank/DDBJ whole genome shotgun (WGS) entry which is preliminary data.</text>
</comment>
<evidence type="ECO:0000256" key="1">
    <source>
        <dbReference type="SAM" id="MobiDB-lite"/>
    </source>
</evidence>
<protein>
    <submittedName>
        <fullName evidence="2">Uncharacterized protein</fullName>
    </submittedName>
</protein>
<accession>A0A2A2K3R0</accession>
<proteinExistence type="predicted"/>
<evidence type="ECO:0000313" key="2">
    <source>
        <dbReference type="EMBL" id="PAV68561.1"/>
    </source>
</evidence>
<feature type="compositionally biased region" description="Low complexity" evidence="1">
    <location>
        <begin position="91"/>
        <end position="100"/>
    </location>
</feature>
<dbReference type="EMBL" id="LIAE01009734">
    <property type="protein sequence ID" value="PAV68561.1"/>
    <property type="molecule type" value="Genomic_DNA"/>
</dbReference>
<organism evidence="2 3">
    <name type="scientific">Diploscapter pachys</name>
    <dbReference type="NCBI Taxonomy" id="2018661"/>
    <lineage>
        <taxon>Eukaryota</taxon>
        <taxon>Metazoa</taxon>
        <taxon>Ecdysozoa</taxon>
        <taxon>Nematoda</taxon>
        <taxon>Chromadorea</taxon>
        <taxon>Rhabditida</taxon>
        <taxon>Rhabditina</taxon>
        <taxon>Rhabditomorpha</taxon>
        <taxon>Rhabditoidea</taxon>
        <taxon>Rhabditidae</taxon>
        <taxon>Diploscapter</taxon>
    </lineage>
</organism>
<keyword evidence="3" id="KW-1185">Reference proteome</keyword>